<feature type="chain" id="PRO_5034111915" evidence="8">
    <location>
        <begin position="30"/>
        <end position="424"/>
    </location>
</feature>
<feature type="domain" description="Dyp-type peroxidase C-terminal" evidence="10">
    <location>
        <begin position="218"/>
        <end position="409"/>
    </location>
</feature>
<dbReference type="Pfam" id="PF20628">
    <property type="entry name" value="Dyp_perox_C"/>
    <property type="match status" value="1"/>
</dbReference>
<dbReference type="PROSITE" id="PS51404">
    <property type="entry name" value="DYP_PEROXIDASE"/>
    <property type="match status" value="1"/>
</dbReference>
<dbReference type="GO" id="GO:0020037">
    <property type="term" value="F:heme binding"/>
    <property type="evidence" value="ECO:0007669"/>
    <property type="project" value="InterPro"/>
</dbReference>
<evidence type="ECO:0000259" key="10">
    <source>
        <dbReference type="Pfam" id="PF20628"/>
    </source>
</evidence>
<organism evidence="11 12">
    <name type="scientific">Acidiphilium rubrum</name>
    <dbReference type="NCBI Taxonomy" id="526"/>
    <lineage>
        <taxon>Bacteria</taxon>
        <taxon>Pseudomonadati</taxon>
        <taxon>Pseudomonadota</taxon>
        <taxon>Alphaproteobacteria</taxon>
        <taxon>Acetobacterales</taxon>
        <taxon>Acidocellaceae</taxon>
        <taxon>Acidiphilium</taxon>
    </lineage>
</organism>
<evidence type="ECO:0000256" key="8">
    <source>
        <dbReference type="SAM" id="SignalP"/>
    </source>
</evidence>
<accession>A0A8G2CKJ7</accession>
<dbReference type="Pfam" id="PF04261">
    <property type="entry name" value="Dyp_perox_N"/>
    <property type="match status" value="1"/>
</dbReference>
<feature type="domain" description="Dyp-type peroxidase N-terminal" evidence="9">
    <location>
        <begin position="53"/>
        <end position="209"/>
    </location>
</feature>
<dbReference type="SUPFAM" id="SSF54909">
    <property type="entry name" value="Dimeric alpha+beta barrel"/>
    <property type="match status" value="1"/>
</dbReference>
<dbReference type="InterPro" id="IPR048327">
    <property type="entry name" value="Dyp_perox_N"/>
</dbReference>
<evidence type="ECO:0000256" key="6">
    <source>
        <dbReference type="ARBA" id="ARBA00023002"/>
    </source>
</evidence>
<dbReference type="PROSITE" id="PS51318">
    <property type="entry name" value="TAT"/>
    <property type="match status" value="1"/>
</dbReference>
<protein>
    <submittedName>
        <fullName evidence="11">Deferrochelatase/peroxidase EfeB</fullName>
    </submittedName>
</protein>
<evidence type="ECO:0000259" key="9">
    <source>
        <dbReference type="Pfam" id="PF04261"/>
    </source>
</evidence>
<keyword evidence="5 8" id="KW-0732">Signal</keyword>
<gene>
    <name evidence="11" type="ORF">SAMN05421828_10985</name>
</gene>
<evidence type="ECO:0000313" key="12">
    <source>
        <dbReference type="Proteomes" id="UP000186308"/>
    </source>
</evidence>
<keyword evidence="2 11" id="KW-0575">Peroxidase</keyword>
<comment type="cofactor">
    <cofactor evidence="1">
        <name>heme b</name>
        <dbReference type="ChEBI" id="CHEBI:60344"/>
    </cofactor>
</comment>
<reference evidence="11 12" key="1">
    <citation type="submission" date="2017-01" db="EMBL/GenBank/DDBJ databases">
        <authorList>
            <person name="Varghese N."/>
            <person name="Submissions S."/>
        </authorList>
    </citation>
    <scope>NUCLEOTIDE SEQUENCE [LARGE SCALE GENOMIC DNA]</scope>
    <source>
        <strain evidence="11 12">ATCC 35905</strain>
    </source>
</reference>
<dbReference type="OrthoDB" id="9781066at2"/>
<evidence type="ECO:0000256" key="5">
    <source>
        <dbReference type="ARBA" id="ARBA00022729"/>
    </source>
</evidence>
<dbReference type="InterPro" id="IPR006314">
    <property type="entry name" value="Dyp_peroxidase"/>
</dbReference>
<dbReference type="RefSeq" id="WP_029311100.1">
    <property type="nucleotide sequence ID" value="NZ_FTNE01000009.1"/>
</dbReference>
<keyword evidence="4" id="KW-0479">Metal-binding</keyword>
<evidence type="ECO:0000256" key="3">
    <source>
        <dbReference type="ARBA" id="ARBA00022617"/>
    </source>
</evidence>
<dbReference type="Proteomes" id="UP000186308">
    <property type="component" value="Unassembled WGS sequence"/>
</dbReference>
<keyword evidence="12" id="KW-1185">Reference proteome</keyword>
<keyword evidence="6" id="KW-0560">Oxidoreductase</keyword>
<dbReference type="EMBL" id="FTNE01000009">
    <property type="protein sequence ID" value="SIQ78457.1"/>
    <property type="molecule type" value="Genomic_DNA"/>
</dbReference>
<evidence type="ECO:0000256" key="2">
    <source>
        <dbReference type="ARBA" id="ARBA00022559"/>
    </source>
</evidence>
<feature type="signal peptide" evidence="8">
    <location>
        <begin position="1"/>
        <end position="29"/>
    </location>
</feature>
<dbReference type="GO" id="GO:0046872">
    <property type="term" value="F:metal ion binding"/>
    <property type="evidence" value="ECO:0007669"/>
    <property type="project" value="UniProtKB-KW"/>
</dbReference>
<proteinExistence type="predicted"/>
<dbReference type="AlphaFoldDB" id="A0A8G2CKJ7"/>
<evidence type="ECO:0000256" key="4">
    <source>
        <dbReference type="ARBA" id="ARBA00022723"/>
    </source>
</evidence>
<dbReference type="InterPro" id="IPR011008">
    <property type="entry name" value="Dimeric_a/b-barrel"/>
</dbReference>
<name>A0A8G2CKJ7_ACIRU</name>
<dbReference type="GO" id="GO:0004601">
    <property type="term" value="F:peroxidase activity"/>
    <property type="evidence" value="ECO:0007669"/>
    <property type="project" value="UniProtKB-KW"/>
</dbReference>
<keyword evidence="3" id="KW-0349">Heme</keyword>
<sequence>MSRQQASRRGFLAAAGGVAGVAGIGAANAGATPSLASYQTLDAVTEPFFGAHQNGIATPNPMQSNTYFASLDLNAADRPALIALFRTWTAASARLTAGKLAAPPTDPDHPFDSLDALDLGPQRLTITFGFGPDLFALAGKDRYGLARHRPAALVDLPVFPGDQLEAGHTGGALSVQASADHPQVAFHAVRELVRLGGDAISVRWTQAGFCTANRAQGTPRNLMGFKDGTMNPKFRDAATMNDHIWAGSESPRWMQGGSYAVFRRIRIALEHWDQMKLGFQEQTIGRHKPSGAPLGGVHEFQPLDLAAADKDGNPLIPATAHARLAAPAENAGAQMLRRAYNYSDGASFVAERWPPWKQAMEYDAGLMFIAYQRDPRRSFIPMFEKMSRIDALNQFTTHVGSAIFACPAGMAKGGYIGQALLEMT</sequence>
<dbReference type="PANTHER" id="PTHR30521:SF4">
    <property type="entry name" value="DEFERROCHELATASE"/>
    <property type="match status" value="1"/>
</dbReference>
<comment type="caution">
    <text evidence="11">The sequence shown here is derived from an EMBL/GenBank/DDBJ whole genome shotgun (WGS) entry which is preliminary data.</text>
</comment>
<dbReference type="InterPro" id="IPR048328">
    <property type="entry name" value="Dyp_perox_C"/>
</dbReference>
<evidence type="ECO:0000256" key="1">
    <source>
        <dbReference type="ARBA" id="ARBA00001970"/>
    </source>
</evidence>
<dbReference type="InterPro" id="IPR006311">
    <property type="entry name" value="TAT_signal"/>
</dbReference>
<keyword evidence="7" id="KW-0408">Iron</keyword>
<evidence type="ECO:0000256" key="7">
    <source>
        <dbReference type="ARBA" id="ARBA00023004"/>
    </source>
</evidence>
<evidence type="ECO:0000313" key="11">
    <source>
        <dbReference type="EMBL" id="SIQ78457.1"/>
    </source>
</evidence>
<dbReference type="GO" id="GO:0005829">
    <property type="term" value="C:cytosol"/>
    <property type="evidence" value="ECO:0007669"/>
    <property type="project" value="TreeGrafter"/>
</dbReference>
<dbReference type="PANTHER" id="PTHR30521">
    <property type="entry name" value="DEFERROCHELATASE/PEROXIDASE"/>
    <property type="match status" value="1"/>
</dbReference>
<dbReference type="NCBIfam" id="TIGR01413">
    <property type="entry name" value="Dyp_perox_fam"/>
    <property type="match status" value="1"/>
</dbReference>